<comment type="caution">
    <text evidence="7">The sequence shown here is derived from an EMBL/GenBank/DDBJ whole genome shotgun (WGS) entry which is preliminary data.</text>
</comment>
<evidence type="ECO:0000313" key="7">
    <source>
        <dbReference type="EMBL" id="RHZ31993.1"/>
    </source>
</evidence>
<dbReference type="Proteomes" id="UP000285430">
    <property type="component" value="Unassembled WGS sequence"/>
</dbReference>
<dbReference type="InterPro" id="IPR039309">
    <property type="entry name" value="BT1"/>
</dbReference>
<name>A0A3R6Y3S8_APHAT</name>
<feature type="non-terminal residue" evidence="7">
    <location>
        <position position="138"/>
    </location>
</feature>
<feature type="transmembrane region" description="Helical" evidence="6">
    <location>
        <begin position="97"/>
        <end position="119"/>
    </location>
</feature>
<evidence type="ECO:0000313" key="8">
    <source>
        <dbReference type="Proteomes" id="UP000285430"/>
    </source>
</evidence>
<reference evidence="7 8" key="1">
    <citation type="submission" date="2018-08" db="EMBL/GenBank/DDBJ databases">
        <title>Aphanomyces genome sequencing and annotation.</title>
        <authorList>
            <person name="Minardi D."/>
            <person name="Oidtmann B."/>
            <person name="Van Der Giezen M."/>
            <person name="Studholme D.J."/>
        </authorList>
    </citation>
    <scope>NUCLEOTIDE SEQUENCE [LARGE SCALE GENOMIC DNA]</scope>
    <source>
        <strain evidence="7 8">Da</strain>
    </source>
</reference>
<evidence type="ECO:0000256" key="4">
    <source>
        <dbReference type="ARBA" id="ARBA00022989"/>
    </source>
</evidence>
<dbReference type="EMBL" id="QUTH01001022">
    <property type="protein sequence ID" value="RHZ31993.1"/>
    <property type="molecule type" value="Genomic_DNA"/>
</dbReference>
<dbReference type="GO" id="GO:0016020">
    <property type="term" value="C:membrane"/>
    <property type="evidence" value="ECO:0007669"/>
    <property type="project" value="UniProtKB-SubCell"/>
</dbReference>
<evidence type="ECO:0000256" key="3">
    <source>
        <dbReference type="ARBA" id="ARBA00022692"/>
    </source>
</evidence>
<proteinExistence type="predicted"/>
<feature type="transmembrane region" description="Helical" evidence="6">
    <location>
        <begin position="57"/>
        <end position="77"/>
    </location>
</feature>
<keyword evidence="3 6" id="KW-0812">Transmembrane</keyword>
<evidence type="ECO:0008006" key="9">
    <source>
        <dbReference type="Google" id="ProtNLM"/>
    </source>
</evidence>
<dbReference type="PANTHER" id="PTHR31585">
    <property type="entry name" value="FOLATE-BIOPTERIN TRANSPORTER 1, CHLOROPLASTIC"/>
    <property type="match status" value="1"/>
</dbReference>
<evidence type="ECO:0000256" key="2">
    <source>
        <dbReference type="ARBA" id="ARBA00022448"/>
    </source>
</evidence>
<dbReference type="Pfam" id="PF03092">
    <property type="entry name" value="BT1"/>
    <property type="match status" value="1"/>
</dbReference>
<organism evidence="7 8">
    <name type="scientific">Aphanomyces astaci</name>
    <name type="common">Crayfish plague agent</name>
    <dbReference type="NCBI Taxonomy" id="112090"/>
    <lineage>
        <taxon>Eukaryota</taxon>
        <taxon>Sar</taxon>
        <taxon>Stramenopiles</taxon>
        <taxon>Oomycota</taxon>
        <taxon>Saprolegniomycetes</taxon>
        <taxon>Saprolegniales</taxon>
        <taxon>Verrucalvaceae</taxon>
        <taxon>Aphanomyces</taxon>
    </lineage>
</organism>
<evidence type="ECO:0000256" key="1">
    <source>
        <dbReference type="ARBA" id="ARBA00004141"/>
    </source>
</evidence>
<keyword evidence="5 6" id="KW-0472">Membrane</keyword>
<protein>
    <recommendedName>
        <fullName evidence="9">Major facilitator superfamily associated domain-containing protein</fullName>
    </recommendedName>
</protein>
<evidence type="ECO:0000256" key="5">
    <source>
        <dbReference type="ARBA" id="ARBA00023136"/>
    </source>
</evidence>
<gene>
    <name evidence="7" type="ORF">DYB37_013906</name>
</gene>
<dbReference type="PANTHER" id="PTHR31585:SF5">
    <property type="entry name" value="RNA-BINDING S4 DOMAIN-CONTAINING PROTEIN"/>
    <property type="match status" value="1"/>
</dbReference>
<comment type="subcellular location">
    <subcellularLocation>
        <location evidence="1">Membrane</location>
        <topology evidence="1">Multi-pass membrane protein</topology>
    </subcellularLocation>
</comment>
<keyword evidence="4 6" id="KW-1133">Transmembrane helix</keyword>
<sequence>MTSHENKPADLEERLSYIHSKTAKDFDGYIEAKSPKDLEEGVLADGGARDLWSREAFALYIQYGAVGVMYGILPALRYPIFNIYLNLEGYETSAYRVLIVIGWSFKVVFGLLSDCVPIYGYRRKSWILIGWTITMICL</sequence>
<evidence type="ECO:0000256" key="6">
    <source>
        <dbReference type="SAM" id="Phobius"/>
    </source>
</evidence>
<dbReference type="AlphaFoldDB" id="A0A3R6Y3S8"/>
<accession>A0A3R6Y3S8</accession>
<keyword evidence="2" id="KW-0813">Transport</keyword>